<dbReference type="AlphaFoldDB" id="A0AAP0PH84"/>
<dbReference type="Proteomes" id="UP001419268">
    <property type="component" value="Unassembled WGS sequence"/>
</dbReference>
<reference evidence="1 2" key="1">
    <citation type="submission" date="2024-01" db="EMBL/GenBank/DDBJ databases">
        <title>Genome assemblies of Stephania.</title>
        <authorList>
            <person name="Yang L."/>
        </authorList>
    </citation>
    <scope>NUCLEOTIDE SEQUENCE [LARGE SCALE GENOMIC DNA]</scope>
    <source>
        <strain evidence="1">JXDWG</strain>
        <tissue evidence="1">Leaf</tissue>
    </source>
</reference>
<accession>A0AAP0PH84</accession>
<comment type="caution">
    <text evidence="1">The sequence shown here is derived from an EMBL/GenBank/DDBJ whole genome shotgun (WGS) entry which is preliminary data.</text>
</comment>
<sequence length="64" mass="7006">MDPLLSRFEPRILAFSDALDIASRLSKSCVTSPRTAVRGSPLCSTYFLLGLVDPSSTMWPCKLS</sequence>
<evidence type="ECO:0000313" key="2">
    <source>
        <dbReference type="Proteomes" id="UP001419268"/>
    </source>
</evidence>
<name>A0AAP0PH84_9MAGN</name>
<proteinExistence type="predicted"/>
<gene>
    <name evidence="1" type="ORF">Scep_010631</name>
</gene>
<protein>
    <submittedName>
        <fullName evidence="1">Uncharacterized protein</fullName>
    </submittedName>
</protein>
<keyword evidence="2" id="KW-1185">Reference proteome</keyword>
<dbReference type="EMBL" id="JBBNAG010000004">
    <property type="protein sequence ID" value="KAK9140950.1"/>
    <property type="molecule type" value="Genomic_DNA"/>
</dbReference>
<evidence type="ECO:0000313" key="1">
    <source>
        <dbReference type="EMBL" id="KAK9140950.1"/>
    </source>
</evidence>
<organism evidence="1 2">
    <name type="scientific">Stephania cephalantha</name>
    <dbReference type="NCBI Taxonomy" id="152367"/>
    <lineage>
        <taxon>Eukaryota</taxon>
        <taxon>Viridiplantae</taxon>
        <taxon>Streptophyta</taxon>
        <taxon>Embryophyta</taxon>
        <taxon>Tracheophyta</taxon>
        <taxon>Spermatophyta</taxon>
        <taxon>Magnoliopsida</taxon>
        <taxon>Ranunculales</taxon>
        <taxon>Menispermaceae</taxon>
        <taxon>Menispermoideae</taxon>
        <taxon>Cissampelideae</taxon>
        <taxon>Stephania</taxon>
    </lineage>
</organism>